<evidence type="ECO:0000313" key="3">
    <source>
        <dbReference type="Proteomes" id="UP000325902"/>
    </source>
</evidence>
<keyword evidence="3" id="KW-1185">Reference proteome</keyword>
<sequence length="211" mass="23450">MESRPRTYDFIEPFPSERDGPLETFLREQIVANAKIIYTSSNDDGSGAPGRDFFVVIASSSANTNMRQAGNPQQLVQVGYRALLVERWWEWQEGTGSSAVAKTLRRRVLKASSGGCSAPAQALIELAEAVFRETGGWLGDGEQEDLRREIDELDAENGAGGLAQLELRRVQLELRSAQRELRRAQLELGRAMREVAQAWAPGENVAEFRNN</sequence>
<evidence type="ECO:0000256" key="1">
    <source>
        <dbReference type="SAM" id="Coils"/>
    </source>
</evidence>
<accession>A0A5N5CUI0</accession>
<organism evidence="2 3">
    <name type="scientific">Lasiodiplodia theobromae</name>
    <dbReference type="NCBI Taxonomy" id="45133"/>
    <lineage>
        <taxon>Eukaryota</taxon>
        <taxon>Fungi</taxon>
        <taxon>Dikarya</taxon>
        <taxon>Ascomycota</taxon>
        <taxon>Pezizomycotina</taxon>
        <taxon>Dothideomycetes</taxon>
        <taxon>Dothideomycetes incertae sedis</taxon>
        <taxon>Botryosphaeriales</taxon>
        <taxon>Botryosphaeriaceae</taxon>
        <taxon>Lasiodiplodia</taxon>
    </lineage>
</organism>
<gene>
    <name evidence="2" type="ORF">DBV05_g12336</name>
</gene>
<dbReference type="Proteomes" id="UP000325902">
    <property type="component" value="Unassembled WGS sequence"/>
</dbReference>
<keyword evidence="1" id="KW-0175">Coiled coil</keyword>
<feature type="coiled-coil region" evidence="1">
    <location>
        <begin position="167"/>
        <end position="194"/>
    </location>
</feature>
<reference evidence="2 3" key="1">
    <citation type="journal article" date="2019" name="Sci. Rep.">
        <title>A multi-omics analysis of the grapevine pathogen Lasiodiplodia theobromae reveals that temperature affects the expression of virulence- and pathogenicity-related genes.</title>
        <authorList>
            <person name="Felix C."/>
            <person name="Meneses R."/>
            <person name="Goncalves M.F.M."/>
            <person name="Tilleman L."/>
            <person name="Duarte A.S."/>
            <person name="Jorrin-Novo J.V."/>
            <person name="Van de Peer Y."/>
            <person name="Deforce D."/>
            <person name="Van Nieuwerburgh F."/>
            <person name="Esteves A.C."/>
            <person name="Alves A."/>
        </authorList>
    </citation>
    <scope>NUCLEOTIDE SEQUENCE [LARGE SCALE GENOMIC DNA]</scope>
    <source>
        <strain evidence="2 3">LA-SOL3</strain>
    </source>
</reference>
<evidence type="ECO:0000313" key="2">
    <source>
        <dbReference type="EMBL" id="KAB2568981.1"/>
    </source>
</evidence>
<dbReference type="EMBL" id="VCHE01000243">
    <property type="protein sequence ID" value="KAB2568981.1"/>
    <property type="molecule type" value="Genomic_DNA"/>
</dbReference>
<proteinExistence type="predicted"/>
<name>A0A5N5CUI0_9PEZI</name>
<dbReference type="AlphaFoldDB" id="A0A5N5CUI0"/>
<comment type="caution">
    <text evidence="2">The sequence shown here is derived from an EMBL/GenBank/DDBJ whole genome shotgun (WGS) entry which is preliminary data.</text>
</comment>
<protein>
    <submittedName>
        <fullName evidence="2">Uncharacterized protein</fullName>
    </submittedName>
</protein>